<keyword evidence="4" id="KW-1185">Reference proteome</keyword>
<proteinExistence type="predicted"/>
<evidence type="ECO:0000313" key="3">
    <source>
        <dbReference type="EMBL" id="GGF06373.1"/>
    </source>
</evidence>
<evidence type="ECO:0000313" key="4">
    <source>
        <dbReference type="Proteomes" id="UP000655016"/>
    </source>
</evidence>
<dbReference type="EMBL" id="BMKP01000002">
    <property type="protein sequence ID" value="GGF06373.1"/>
    <property type="molecule type" value="Genomic_DNA"/>
</dbReference>
<accession>A0ABQ1U0M8</accession>
<sequence>MKKILLFFILINSILYSQTDGSLDTSFGTNGRVFTDLSASSNDYMQDGIQLPDNKILVAGYTTLKGLDNVVLKYLPNGTLDVSFGTNGISIIEFGSDKSQIRKIATQSDGKIIIAGRSGSLTSYATVARLNSDGTLDTTFGTNGIVTKISGTESDIQSLHILPDNKIIVVGYVLNDNSDIQVIKLNADGSFDTNFGINGVAVIDFDSLSQRAFCSVMNGEKILIGGVVSNPTESSLLLQLNSNGSIDTTFGTNGYSSIQFGANPNDYYDRFLTVKVFQNKIYAVGSRAKDYFNYNINLSRFTIDGLLDTSFSDDGKLLIDTNNEKDFVQDLNILNDNSILLAGVSLASNSNKGFLMKLNANGSYKTNFGSAGVVTNMNFIEVQKVIVNQNNIIVVGTTTYPSNVALAKYNNANLLGIQNDEFLGRNFNVYPNPMQDKLNVISRSGQQINTIEILDASGKKVFEHNQNTDQLNTGNLAKGIYFLKIYSEGLIENFKLIKD</sequence>
<dbReference type="RefSeq" id="WP_163393271.1">
    <property type="nucleotide sequence ID" value="NZ_BMKP01000002.1"/>
</dbReference>
<organism evidence="3 4">
    <name type="scientific">Flavobacterium limi</name>
    <dbReference type="NCBI Taxonomy" id="2045105"/>
    <lineage>
        <taxon>Bacteria</taxon>
        <taxon>Pseudomonadati</taxon>
        <taxon>Bacteroidota</taxon>
        <taxon>Flavobacteriia</taxon>
        <taxon>Flavobacteriales</taxon>
        <taxon>Flavobacteriaceae</taxon>
        <taxon>Flavobacterium</taxon>
    </lineage>
</organism>
<dbReference type="InterPro" id="IPR026444">
    <property type="entry name" value="Secre_tail"/>
</dbReference>
<gene>
    <name evidence="3" type="ORF">GCM10011518_14610</name>
</gene>
<keyword evidence="1" id="KW-0732">Signal</keyword>
<dbReference type="NCBIfam" id="TIGR02608">
    <property type="entry name" value="delta_60_rpt"/>
    <property type="match status" value="7"/>
</dbReference>
<comment type="caution">
    <text evidence="3">The sequence shown here is derived from an EMBL/GenBank/DDBJ whole genome shotgun (WGS) entry which is preliminary data.</text>
</comment>
<dbReference type="Proteomes" id="UP000655016">
    <property type="component" value="Unassembled WGS sequence"/>
</dbReference>
<feature type="domain" description="Secretion system C-terminal sorting" evidence="2">
    <location>
        <begin position="429"/>
        <end position="489"/>
    </location>
</feature>
<dbReference type="Gene3D" id="2.80.10.50">
    <property type="match status" value="3"/>
</dbReference>
<name>A0ABQ1U0M8_9FLAO</name>
<reference evidence="4" key="1">
    <citation type="journal article" date="2019" name="Int. J. Syst. Evol. Microbiol.">
        <title>The Global Catalogue of Microorganisms (GCM) 10K type strain sequencing project: providing services to taxonomists for standard genome sequencing and annotation.</title>
        <authorList>
            <consortium name="The Broad Institute Genomics Platform"/>
            <consortium name="The Broad Institute Genome Sequencing Center for Infectious Disease"/>
            <person name="Wu L."/>
            <person name="Ma J."/>
        </authorList>
    </citation>
    <scope>NUCLEOTIDE SEQUENCE [LARGE SCALE GENOMIC DNA]</scope>
    <source>
        <strain evidence="4">CGMCC 1.16060</strain>
    </source>
</reference>
<dbReference type="NCBIfam" id="TIGR04183">
    <property type="entry name" value="Por_Secre_tail"/>
    <property type="match status" value="1"/>
</dbReference>
<protein>
    <recommendedName>
        <fullName evidence="2">Secretion system C-terminal sorting domain-containing protein</fullName>
    </recommendedName>
</protein>
<evidence type="ECO:0000256" key="1">
    <source>
        <dbReference type="ARBA" id="ARBA00022729"/>
    </source>
</evidence>
<evidence type="ECO:0000259" key="2">
    <source>
        <dbReference type="Pfam" id="PF18962"/>
    </source>
</evidence>
<dbReference type="Pfam" id="PF17164">
    <property type="entry name" value="DUF5122"/>
    <property type="match status" value="5"/>
</dbReference>
<dbReference type="SUPFAM" id="SSF82171">
    <property type="entry name" value="DPP6 N-terminal domain-like"/>
    <property type="match status" value="1"/>
</dbReference>
<dbReference type="Pfam" id="PF18962">
    <property type="entry name" value="Por_Secre_tail"/>
    <property type="match status" value="1"/>
</dbReference>
<dbReference type="InterPro" id="IPR013431">
    <property type="entry name" value="Delta_60_rpt"/>
</dbReference>